<evidence type="ECO:0000313" key="1">
    <source>
        <dbReference type="EMBL" id="MUN38666.1"/>
    </source>
</evidence>
<evidence type="ECO:0008006" key="3">
    <source>
        <dbReference type="Google" id="ProtNLM"/>
    </source>
</evidence>
<reference evidence="1 2" key="1">
    <citation type="submission" date="2019-11" db="EMBL/GenBank/DDBJ databases">
        <authorList>
            <person name="Cao P."/>
        </authorList>
    </citation>
    <scope>NUCLEOTIDE SEQUENCE [LARGE SCALE GENOMIC DNA]</scope>
    <source>
        <strain evidence="1 2">NEAU-AAG5</strain>
    </source>
</reference>
<protein>
    <recommendedName>
        <fullName evidence="3">Lipoprotein</fullName>
    </recommendedName>
</protein>
<sequence length="329" mass="35538">MLAGGCAVGTGDDRKRAGELAERLYPGQLRVLGARTLFPQTTGSEVTFAVKDDPDAVVRLRVDGENKTCERKSCEDALVKAVAQGRRQAAEFRLLRASLERCGHQIIALGPTAGEPWIVMSLSNENVTAVLDELGRCAARWSKALTANGSPPASDGSYGLPAGSRALRVRIVRPDVARGRPAEGSGPTMARLTSTRLQAALAKKTYFTAAFTVRDDRDEPVTSGLAVSRSYEDREAFGRRVQAAVGERLRAERPNAKVTDYVGVWRLEPGRIDRLTGYVLFCEGPEQGRTCLGDHAVRVTVDERGTPVSGLTIVENVREGNGPLRLPQN</sequence>
<accession>A0A7K1L339</accession>
<gene>
    <name evidence="1" type="ORF">GNZ18_18940</name>
</gene>
<keyword evidence="2" id="KW-1185">Reference proteome</keyword>
<dbReference type="AlphaFoldDB" id="A0A7K1L339"/>
<evidence type="ECO:0000313" key="2">
    <source>
        <dbReference type="Proteomes" id="UP000432015"/>
    </source>
</evidence>
<organism evidence="1 2">
    <name type="scientific">Actinomadura litoris</name>
    <dbReference type="NCBI Taxonomy" id="2678616"/>
    <lineage>
        <taxon>Bacteria</taxon>
        <taxon>Bacillati</taxon>
        <taxon>Actinomycetota</taxon>
        <taxon>Actinomycetes</taxon>
        <taxon>Streptosporangiales</taxon>
        <taxon>Thermomonosporaceae</taxon>
        <taxon>Actinomadura</taxon>
    </lineage>
</organism>
<dbReference type="EMBL" id="WOFH01000006">
    <property type="protein sequence ID" value="MUN38666.1"/>
    <property type="molecule type" value="Genomic_DNA"/>
</dbReference>
<dbReference type="Proteomes" id="UP000432015">
    <property type="component" value="Unassembled WGS sequence"/>
</dbReference>
<comment type="caution">
    <text evidence="1">The sequence shown here is derived from an EMBL/GenBank/DDBJ whole genome shotgun (WGS) entry which is preliminary data.</text>
</comment>
<name>A0A7K1L339_9ACTN</name>
<proteinExistence type="predicted"/>
<dbReference type="NCBIfam" id="NF046121">
    <property type="entry name" value="lipo_SCO7460"/>
    <property type="match status" value="1"/>
</dbReference>